<dbReference type="AlphaFoldDB" id="A0A9D4TU20"/>
<organism evidence="4 5">
    <name type="scientific">Chlorella vulgaris</name>
    <name type="common">Green alga</name>
    <dbReference type="NCBI Taxonomy" id="3077"/>
    <lineage>
        <taxon>Eukaryota</taxon>
        <taxon>Viridiplantae</taxon>
        <taxon>Chlorophyta</taxon>
        <taxon>core chlorophytes</taxon>
        <taxon>Trebouxiophyceae</taxon>
        <taxon>Chlorellales</taxon>
        <taxon>Chlorellaceae</taxon>
        <taxon>Chlorella clade</taxon>
        <taxon>Chlorella</taxon>
    </lineage>
</organism>
<feature type="compositionally biased region" description="Low complexity" evidence="2">
    <location>
        <begin position="459"/>
        <end position="473"/>
    </location>
</feature>
<proteinExistence type="predicted"/>
<sequence>MAGPSSTPSHTYTRTGSGNGRCGSDGGGGGGGGSGNGNATESGGDTQEKLERQQADAQAEANSKLRKKQQEKGDQKKMKQRGQQRRRPLLPKEVRAVLRELRQQIKERTHKMFTPIPVGSLTLSHITVEPHVLQFIDPIARVSKLSKDDAFKARFDFSSVIPEGSSWSFSGMTTNGVEACVHMQRAARPPPPPPPSLDDMPAYDTSGVVVCWGADPGRISMFTAVSHVDCKMWHDVRQLSTGKYYQAVGFTQHQRWLQQQLASSEITAAGGTGLQAWQSHMPTANTSSADDLCKRIRHMSEGLRPTIVHYSSMQHLHWKLMLYGNKRRMLLSLVRQMTGGRRKDQVLVGFGNGTGGWRGPIKGHRMPPIKEFRQLLGRFATVVLVPESYTSKRCPCCEGLLKRTSTHAVNRCPECCYWDRDVAAAKNFLNVLLSHMAGQGRPAYLQKAANPPRAKKQSAAKAPAPAAANAVAPPRGPKPAPHGLPDHIGPGFFCPDALAPAVATVDASLGGPQQQAPHGMPAATALPLPAAEPAAAPSGSGQAGAGGEVDGSMMELD</sequence>
<keyword evidence="5" id="KW-1185">Reference proteome</keyword>
<feature type="region of interest" description="Disordered" evidence="2">
    <location>
        <begin position="1"/>
        <end position="91"/>
    </location>
</feature>
<feature type="compositionally biased region" description="Basic and acidic residues" evidence="2">
    <location>
        <begin position="68"/>
        <end position="77"/>
    </location>
</feature>
<name>A0A9D4TU20_CHLVU</name>
<feature type="domain" description="Cas12f1-like TNB" evidence="3">
    <location>
        <begin position="381"/>
        <end position="427"/>
    </location>
</feature>
<protein>
    <recommendedName>
        <fullName evidence="3">Cas12f1-like TNB domain-containing protein</fullName>
    </recommendedName>
</protein>
<dbReference type="EMBL" id="SIDB01000003">
    <property type="protein sequence ID" value="KAI3434641.1"/>
    <property type="molecule type" value="Genomic_DNA"/>
</dbReference>
<reference evidence="4" key="1">
    <citation type="journal article" date="2019" name="Plant J.">
        <title>Chlorella vulgaris genome assembly and annotation reveals the molecular basis for metabolic acclimation to high light conditions.</title>
        <authorList>
            <person name="Cecchin M."/>
            <person name="Marcolungo L."/>
            <person name="Rossato M."/>
            <person name="Girolomoni L."/>
            <person name="Cosentino E."/>
            <person name="Cuine S."/>
            <person name="Li-Beisson Y."/>
            <person name="Delledonne M."/>
            <person name="Ballottari M."/>
        </authorList>
    </citation>
    <scope>NUCLEOTIDE SEQUENCE</scope>
    <source>
        <strain evidence="4">211/11P</strain>
    </source>
</reference>
<evidence type="ECO:0000313" key="4">
    <source>
        <dbReference type="EMBL" id="KAI3434641.1"/>
    </source>
</evidence>
<evidence type="ECO:0000256" key="2">
    <source>
        <dbReference type="SAM" id="MobiDB-lite"/>
    </source>
</evidence>
<dbReference type="Proteomes" id="UP001055712">
    <property type="component" value="Unassembled WGS sequence"/>
</dbReference>
<feature type="region of interest" description="Disordered" evidence="2">
    <location>
        <begin position="531"/>
        <end position="557"/>
    </location>
</feature>
<evidence type="ECO:0000256" key="1">
    <source>
        <dbReference type="ARBA" id="ARBA00023125"/>
    </source>
</evidence>
<feature type="compositionally biased region" description="Low complexity" evidence="2">
    <location>
        <begin position="531"/>
        <end position="540"/>
    </location>
</feature>
<dbReference type="OrthoDB" id="98175at2759"/>
<evidence type="ECO:0000313" key="5">
    <source>
        <dbReference type="Proteomes" id="UP001055712"/>
    </source>
</evidence>
<dbReference type="Pfam" id="PF07282">
    <property type="entry name" value="Cas12f1-like_TNB"/>
    <property type="match status" value="1"/>
</dbReference>
<gene>
    <name evidence="4" type="ORF">D9Q98_002707</name>
</gene>
<reference evidence="4" key="2">
    <citation type="submission" date="2020-11" db="EMBL/GenBank/DDBJ databases">
        <authorList>
            <person name="Cecchin M."/>
            <person name="Marcolungo L."/>
            <person name="Rossato M."/>
            <person name="Girolomoni L."/>
            <person name="Cosentino E."/>
            <person name="Cuine S."/>
            <person name="Li-Beisson Y."/>
            <person name="Delledonne M."/>
            <person name="Ballottari M."/>
        </authorList>
    </citation>
    <scope>NUCLEOTIDE SEQUENCE</scope>
    <source>
        <strain evidence="4">211/11P</strain>
        <tissue evidence="4">Whole cell</tissue>
    </source>
</reference>
<keyword evidence="1" id="KW-0238">DNA-binding</keyword>
<feature type="region of interest" description="Disordered" evidence="2">
    <location>
        <begin position="447"/>
        <end position="487"/>
    </location>
</feature>
<dbReference type="GO" id="GO:0003677">
    <property type="term" value="F:DNA binding"/>
    <property type="evidence" value="ECO:0007669"/>
    <property type="project" value="UniProtKB-KW"/>
</dbReference>
<feature type="compositionally biased region" description="Basic residues" evidence="2">
    <location>
        <begin position="78"/>
        <end position="89"/>
    </location>
</feature>
<feature type="compositionally biased region" description="Polar residues" evidence="2">
    <location>
        <begin position="1"/>
        <end position="15"/>
    </location>
</feature>
<comment type="caution">
    <text evidence="4">The sequence shown here is derived from an EMBL/GenBank/DDBJ whole genome shotgun (WGS) entry which is preliminary data.</text>
</comment>
<feature type="compositionally biased region" description="Gly residues" evidence="2">
    <location>
        <begin position="17"/>
        <end position="36"/>
    </location>
</feature>
<dbReference type="InterPro" id="IPR010095">
    <property type="entry name" value="Cas12f1-like_TNB"/>
</dbReference>
<evidence type="ECO:0000259" key="3">
    <source>
        <dbReference type="Pfam" id="PF07282"/>
    </source>
</evidence>
<accession>A0A9D4TU20</accession>